<evidence type="ECO:0000256" key="7">
    <source>
        <dbReference type="ARBA" id="ARBA00022989"/>
    </source>
</evidence>
<keyword evidence="7 9" id="KW-1133">Transmembrane helix</keyword>
<dbReference type="GO" id="GO:0016887">
    <property type="term" value="F:ATP hydrolysis activity"/>
    <property type="evidence" value="ECO:0007669"/>
    <property type="project" value="InterPro"/>
</dbReference>
<evidence type="ECO:0000256" key="9">
    <source>
        <dbReference type="SAM" id="Phobius"/>
    </source>
</evidence>
<organism evidence="11 12">
    <name type="scientific">Ambrosia artemisiifolia</name>
    <name type="common">Common ragweed</name>
    <dbReference type="NCBI Taxonomy" id="4212"/>
    <lineage>
        <taxon>Eukaryota</taxon>
        <taxon>Viridiplantae</taxon>
        <taxon>Streptophyta</taxon>
        <taxon>Embryophyta</taxon>
        <taxon>Tracheophyta</taxon>
        <taxon>Spermatophyta</taxon>
        <taxon>Magnoliopsida</taxon>
        <taxon>eudicotyledons</taxon>
        <taxon>Gunneridae</taxon>
        <taxon>Pentapetalae</taxon>
        <taxon>asterids</taxon>
        <taxon>campanulids</taxon>
        <taxon>Asterales</taxon>
        <taxon>Asteraceae</taxon>
        <taxon>Asteroideae</taxon>
        <taxon>Heliantheae alliance</taxon>
        <taxon>Heliantheae</taxon>
        <taxon>Ambrosia</taxon>
    </lineage>
</organism>
<dbReference type="SUPFAM" id="SSF52540">
    <property type="entry name" value="P-loop containing nucleoside triphosphate hydrolases"/>
    <property type="match status" value="1"/>
</dbReference>
<dbReference type="GO" id="GO:0140359">
    <property type="term" value="F:ABC-type transporter activity"/>
    <property type="evidence" value="ECO:0007669"/>
    <property type="project" value="InterPro"/>
</dbReference>
<name>A0AAD5CPV3_AMBAR</name>
<dbReference type="InterPro" id="IPR043926">
    <property type="entry name" value="ABCG_dom"/>
</dbReference>
<proteinExistence type="inferred from homology"/>
<evidence type="ECO:0000256" key="2">
    <source>
        <dbReference type="ARBA" id="ARBA00005814"/>
    </source>
</evidence>
<dbReference type="EMBL" id="JAMZMK010007065">
    <property type="protein sequence ID" value="KAI7745981.1"/>
    <property type="molecule type" value="Genomic_DNA"/>
</dbReference>
<keyword evidence="4 9" id="KW-0812">Transmembrane</keyword>
<evidence type="ECO:0000313" key="12">
    <source>
        <dbReference type="Proteomes" id="UP001206925"/>
    </source>
</evidence>
<dbReference type="GO" id="GO:0016020">
    <property type="term" value="C:membrane"/>
    <property type="evidence" value="ECO:0007669"/>
    <property type="project" value="UniProtKB-SubCell"/>
</dbReference>
<dbReference type="InterPro" id="IPR017871">
    <property type="entry name" value="ABC_transporter-like_CS"/>
</dbReference>
<sequence>MGSSRKHSGICPEPDHEQGGCCIHIVECEMNNRGSTGAYLTWEKLGVAVSSSSGSADKNGYKSVLTDATGYAKPGEIVAIMGPSGCGKSTLLDSLAGMYYFKAYMTQEQVLTWTLTVKETVYYSAELQLPKSMPKSEKMERADKTIREMGLQNSMNTRIGGWGIKGLSGGQKRRLSICLELLTHPKLLLLDEPMSGLDSASSYYVMSRIVKLTQQYQMTVVTAIHQPSSQVFGLFNNLCLLSLGKTLYFGPTFAANQFFAVNGFPCPELQSPADHYLMTINTDFDEDTDIGNIPDEVIHVLAEAYKSSEVYMETQREIATLCAKEGELIEGRGGLQASFITQCMVLSARSFKNMYRDLGYYWLRLGIYIALGFALGTLFYEIGFEFDSISVSFMLKC</sequence>
<dbReference type="Pfam" id="PF00005">
    <property type="entry name" value="ABC_tran"/>
    <property type="match status" value="1"/>
</dbReference>
<dbReference type="Gene3D" id="3.40.50.300">
    <property type="entry name" value="P-loop containing nucleotide triphosphate hydrolases"/>
    <property type="match status" value="1"/>
</dbReference>
<keyword evidence="5" id="KW-0547">Nucleotide-binding</keyword>
<dbReference type="PROSITE" id="PS00211">
    <property type="entry name" value="ABC_TRANSPORTER_1"/>
    <property type="match status" value="1"/>
</dbReference>
<evidence type="ECO:0000256" key="6">
    <source>
        <dbReference type="ARBA" id="ARBA00022840"/>
    </source>
</evidence>
<evidence type="ECO:0000259" key="10">
    <source>
        <dbReference type="PROSITE" id="PS50893"/>
    </source>
</evidence>
<comment type="similarity">
    <text evidence="2">Belongs to the ABC transporter superfamily. ABCG family. Eye pigment precursor importer (TC 3.A.1.204) subfamily.</text>
</comment>
<dbReference type="GO" id="GO:0005524">
    <property type="term" value="F:ATP binding"/>
    <property type="evidence" value="ECO:0007669"/>
    <property type="project" value="UniProtKB-KW"/>
</dbReference>
<comment type="caution">
    <text evidence="11">The sequence shown here is derived from an EMBL/GenBank/DDBJ whole genome shotgun (WGS) entry which is preliminary data.</text>
</comment>
<gene>
    <name evidence="11" type="ORF">M8C21_026845</name>
</gene>
<reference evidence="11" key="1">
    <citation type="submission" date="2022-06" db="EMBL/GenBank/DDBJ databases">
        <title>Uncovering the hologenomic basis of an extraordinary plant invasion.</title>
        <authorList>
            <person name="Bieker V.C."/>
            <person name="Martin M.D."/>
            <person name="Gilbert T."/>
            <person name="Hodgins K."/>
            <person name="Battlay P."/>
            <person name="Petersen B."/>
            <person name="Wilson J."/>
        </authorList>
    </citation>
    <scope>NUCLEOTIDE SEQUENCE</scope>
    <source>
        <strain evidence="11">AA19_3_7</strain>
        <tissue evidence="11">Leaf</tissue>
    </source>
</reference>
<dbReference type="InterPro" id="IPR052215">
    <property type="entry name" value="Plant_ABCG"/>
</dbReference>
<keyword evidence="6" id="KW-0067">ATP-binding</keyword>
<evidence type="ECO:0000256" key="4">
    <source>
        <dbReference type="ARBA" id="ARBA00022692"/>
    </source>
</evidence>
<dbReference type="SMART" id="SM00382">
    <property type="entry name" value="AAA"/>
    <property type="match status" value="1"/>
</dbReference>
<keyword evidence="8 9" id="KW-0472">Membrane</keyword>
<evidence type="ECO:0000313" key="11">
    <source>
        <dbReference type="EMBL" id="KAI7745981.1"/>
    </source>
</evidence>
<dbReference type="InterPro" id="IPR003593">
    <property type="entry name" value="AAA+_ATPase"/>
</dbReference>
<evidence type="ECO:0000256" key="5">
    <source>
        <dbReference type="ARBA" id="ARBA00022741"/>
    </source>
</evidence>
<evidence type="ECO:0000256" key="8">
    <source>
        <dbReference type="ARBA" id="ARBA00023136"/>
    </source>
</evidence>
<dbReference type="Proteomes" id="UP001206925">
    <property type="component" value="Unassembled WGS sequence"/>
</dbReference>
<dbReference type="PANTHER" id="PTHR48042:SF19">
    <property type="entry name" value="OS09G0472100 PROTEIN"/>
    <property type="match status" value="1"/>
</dbReference>
<feature type="domain" description="ABC transporter" evidence="10">
    <location>
        <begin position="47"/>
        <end position="268"/>
    </location>
</feature>
<feature type="transmembrane region" description="Helical" evidence="9">
    <location>
        <begin position="361"/>
        <end position="380"/>
    </location>
</feature>
<dbReference type="InterPro" id="IPR027417">
    <property type="entry name" value="P-loop_NTPase"/>
</dbReference>
<dbReference type="InterPro" id="IPR003439">
    <property type="entry name" value="ABC_transporter-like_ATP-bd"/>
</dbReference>
<dbReference type="PROSITE" id="PS50893">
    <property type="entry name" value="ABC_TRANSPORTER_2"/>
    <property type="match status" value="1"/>
</dbReference>
<keyword evidence="3" id="KW-0813">Transport</keyword>
<evidence type="ECO:0000256" key="1">
    <source>
        <dbReference type="ARBA" id="ARBA00004141"/>
    </source>
</evidence>
<comment type="subcellular location">
    <subcellularLocation>
        <location evidence="1">Membrane</location>
        <topology evidence="1">Multi-pass membrane protein</topology>
    </subcellularLocation>
</comment>
<dbReference type="PANTHER" id="PTHR48042">
    <property type="entry name" value="ABC TRANSPORTER G FAMILY MEMBER 11"/>
    <property type="match status" value="1"/>
</dbReference>
<dbReference type="Pfam" id="PF19055">
    <property type="entry name" value="ABC2_membrane_7"/>
    <property type="match status" value="1"/>
</dbReference>
<protein>
    <recommendedName>
        <fullName evidence="10">ABC transporter domain-containing protein</fullName>
    </recommendedName>
</protein>
<dbReference type="AlphaFoldDB" id="A0AAD5CPV3"/>
<evidence type="ECO:0000256" key="3">
    <source>
        <dbReference type="ARBA" id="ARBA00022448"/>
    </source>
</evidence>
<accession>A0AAD5CPV3</accession>
<keyword evidence="12" id="KW-1185">Reference proteome</keyword>